<evidence type="ECO:0000256" key="3">
    <source>
        <dbReference type="ARBA" id="ARBA00022490"/>
    </source>
</evidence>
<gene>
    <name evidence="10" type="ORF">CTheo_2008</name>
</gene>
<dbReference type="GO" id="GO:0005052">
    <property type="term" value="F:peroxisome matrix targeting signal-1 binding"/>
    <property type="evidence" value="ECO:0007669"/>
    <property type="project" value="TreeGrafter"/>
</dbReference>
<feature type="repeat" description="TPR" evidence="6">
    <location>
        <begin position="1343"/>
        <end position="1376"/>
    </location>
</feature>
<comment type="similarity">
    <text evidence="2">Belongs to the peroxisomal targeting signal receptor family.</text>
</comment>
<keyword evidence="10" id="KW-0675">Receptor</keyword>
<feature type="region of interest" description="Disordered" evidence="7">
    <location>
        <begin position="2216"/>
        <end position="2257"/>
    </location>
</feature>
<keyword evidence="8" id="KW-0472">Membrane</keyword>
<feature type="region of interest" description="Disordered" evidence="7">
    <location>
        <begin position="221"/>
        <end position="265"/>
    </location>
</feature>
<feature type="region of interest" description="Disordered" evidence="7">
    <location>
        <begin position="92"/>
        <end position="113"/>
    </location>
</feature>
<comment type="subcellular location">
    <subcellularLocation>
        <location evidence="1">Cytoplasm</location>
    </subcellularLocation>
</comment>
<name>A0A5N5QS10_9AGAM</name>
<feature type="domain" description="Fungal-type protein kinase" evidence="9">
    <location>
        <begin position="1720"/>
        <end position="2082"/>
    </location>
</feature>
<evidence type="ECO:0000256" key="2">
    <source>
        <dbReference type="ARBA" id="ARBA00005348"/>
    </source>
</evidence>
<evidence type="ECO:0000256" key="7">
    <source>
        <dbReference type="SAM" id="MobiDB-lite"/>
    </source>
</evidence>
<evidence type="ECO:0000256" key="6">
    <source>
        <dbReference type="PROSITE-ProRule" id="PRU00339"/>
    </source>
</evidence>
<feature type="region of interest" description="Disordered" evidence="7">
    <location>
        <begin position="439"/>
        <end position="464"/>
    </location>
</feature>
<dbReference type="OrthoDB" id="10006023at2759"/>
<accession>A0A5N5QS10</accession>
<feature type="compositionally biased region" description="Polar residues" evidence="7">
    <location>
        <begin position="838"/>
        <end position="858"/>
    </location>
</feature>
<feature type="compositionally biased region" description="Pro residues" evidence="7">
    <location>
        <begin position="370"/>
        <end position="390"/>
    </location>
</feature>
<evidence type="ECO:0000256" key="1">
    <source>
        <dbReference type="ARBA" id="ARBA00004496"/>
    </source>
</evidence>
<feature type="compositionally biased region" description="Basic residues" evidence="7">
    <location>
        <begin position="567"/>
        <end position="587"/>
    </location>
</feature>
<feature type="compositionally biased region" description="Polar residues" evidence="7">
    <location>
        <begin position="154"/>
        <end position="163"/>
    </location>
</feature>
<protein>
    <submittedName>
        <fullName evidence="10">Peroxisomal targeting signal receptor</fullName>
    </submittedName>
</protein>
<feature type="compositionally biased region" description="Polar residues" evidence="7">
    <location>
        <begin position="173"/>
        <end position="182"/>
    </location>
</feature>
<dbReference type="Pfam" id="PF13741">
    <property type="entry name" value="MRP-S25"/>
    <property type="match status" value="1"/>
</dbReference>
<feature type="region of interest" description="Disordered" evidence="7">
    <location>
        <begin position="1490"/>
        <end position="1524"/>
    </location>
</feature>
<keyword evidence="8" id="KW-0812">Transmembrane</keyword>
<feature type="transmembrane region" description="Helical" evidence="8">
    <location>
        <begin position="58"/>
        <end position="81"/>
    </location>
</feature>
<dbReference type="GO" id="GO:0005763">
    <property type="term" value="C:mitochondrial small ribosomal subunit"/>
    <property type="evidence" value="ECO:0007669"/>
    <property type="project" value="InterPro"/>
</dbReference>
<feature type="compositionally biased region" description="Polar residues" evidence="7">
    <location>
        <begin position="92"/>
        <end position="107"/>
    </location>
</feature>
<feature type="transmembrane region" description="Helical" evidence="8">
    <location>
        <begin position="31"/>
        <end position="51"/>
    </location>
</feature>
<feature type="compositionally biased region" description="Basic and acidic residues" evidence="7">
    <location>
        <begin position="733"/>
        <end position="744"/>
    </location>
</feature>
<sequence length="2257" mass="247710">MSRTEELSLVPSTSQSLLVPDDFPIKIQPTIYTVTLSINFGFMAGLADTAVGAAVLRIISAIVAMGGFVASLAVIILAPLFPSLLSTVPPQASSPHSEPLAASSSHTRQSRVLRRRHSPAIITLSVRRDPTILPIIERSERDPKAAPPARRVSFSPTSSNASVPTPIDPPSRPGSSNGHGSVMSNVLEIADEPAAYILPTPPASIASVSSEGDDTETMGVDEFGNASPGVGKRGRRPFSFARKPKGKEEAVRADTREESASGLFKNRRRTQSLGYAVEATAELILTSGSRKRNSLLSHCSRESSIADDTLRESDADTDRASRTSAVEKEARRRSGLSFQDFKVTFGKRERRTSAQAPTPTPTSATYALPSPSPIPPRAEPEPVSPSPNTPRSPGTGTGIGLGRPSTGNATRVSPRSASDESPRAKLGLRLDTAVAIADSERKEVQSPLVGPGRPESPSMRRVSPPLFGGEVVIRNESGRRRTRSSAIQGLYADAEVIRRWYHIEMRPTAASSARRIANQVHEATSRLLQSGSLTEPPAWYSAVIAYPPLPLPPRAPPPRPDYDLPKAKHASHHHAHHTPQKHSRTPRPKTDAVEYPEDRIRRQFFMDHPFEAYRPRSLIENSPEVEVDQGVSGAQWTRLRQRGRNPSSEDVVKFTLNLHDNCGVPLSEAYATAVAQYRSLRSEHRVATAVAVLEAEALGARFGPTEIERGYELEGAALKSWESEAAGGTAATEGKKKWTGDPPKEFPGSWSRGQEYVARWKDGAIPYTKNLENLENEPSSPEPDPAEISSRRPRLFLIKMAFNAMMSGADCAVDANPLSQMLKHTERESPFQRDRIGGSSSRQLQHLPSSQASHSASVTDLAHANEFFTQQQGPASRSLPFSPQAFGLGAPGGSQLAAMPSQADFEAAFNASRGRMGTPADLMALSNMRIGNSASPSGWIQEWDANQTKSQSATAISSPLAHLPMNQPMHATFSTGFYMPSMVSQPEMMAGKGKGKSQDAEFEAAFARFEEISQEKEQEGDSTGTTDMDAVWNKISAAHDSAKSSSLHRKDLLDFEAELQAKREAAAAEDDGQDDAETDYAAIMRELGREAMAAEAAEVEVEYAEAMKKMWESGLGEYGGPDAGFANIGDGGVVFDGNGVPALEQYRFDESNPHLKEETDPRSFLDAAKAILANPSGTGSLREAGLLLEAAIQKGQLGEGGYEAWVLLGEVRGMDEREAEGLIALREGVNRGAPPEALLSLAISYTNESYNRAAQYTLRQYLSIRFPDLVGPADVQPESLAPWAGHELTADLFLKVARSQHAAGKPVDADLQGGLGTLYYGNGEYEKGVDCFRAALSVRPKDYLLWNRYGSCLSNSNHPAEALDAYREALRLRPGYTRAIYNVGVACMNIDAYHEAAEHFLGALVVQGVGPDGAGGPAVNDNDPLWSTLQRTFVLMSIAKELYTIEFQAAITIARMRDLIYVAVEVNAAQALMQDQVIFQLAGWPQTPLSSGHSEFAPSTPATSPPQDNEHTPYSKTEDSSGQFSVRSQEFDELRYRLAIEASRTVLGPMPVQDFLDTFLPRPTNPVTPMLPPEGAFQKLPASPTKEHHLYEPMVKALNARLTKFKFFVTANSAESSGSSQPGLSKLRPDLTMYENGLDYSHGGCNVPGVQSTHFTNFGLAELIVEVKRTPRGDCFTDEPDAPDFINIKFDEPQPKDAFTNEEKERVLMLGQHIHYAGLLLGRQFRKHLFTMFLCGTWVRFCRWERAGTIVSKAFNCQQDPGPLCEFLWRLEHATLEQRGHDTTVAKLTDLGLSTTFSQNLKESLCFQHGIEPDDNSGRAEKLLASHFDREQLTVISGPIDISGKARAYCVSKPIAIPLSVACRGTRGFWAMDVNSKEIRFLKDTWRMNIDGLDQEGDTVQVLLKAQVRNVPDLDWHGDVMDPGDPKCRQETQTQHFISATWVNRSLSQDQLRRHITLHIHYRLASKTVGCSLHDHRDLKELVLSASDMYDTMLDAFKKCNRLHRDISGGNVILVRTSKTERRRAYLLDWEYGIKAGQPRRQDYTIPGTWQFISTRLLIRQNLAPHKLDDDLESIFWVINWFALLYHSNLPTSLLMSTLCDRFDQHSIGRSGMVVGGIGKSAAIGTMHFITQGFEDLPELMDWLVGYAKYLRHTTGICSCAEFQAKCPTPESLQDAVLPLADRVPNNIEKKVEHWEKLKAYRLPWGNTSWPATHSSSSVSFLRSGPGTPHGAEAGPSTLPHDDRSTSSPRPLKSRIR</sequence>
<dbReference type="GO" id="GO:0016560">
    <property type="term" value="P:protein import into peroxisome matrix, docking"/>
    <property type="evidence" value="ECO:0007669"/>
    <property type="project" value="TreeGrafter"/>
</dbReference>
<dbReference type="EMBL" id="SSOP01000019">
    <property type="protein sequence ID" value="KAB5594525.1"/>
    <property type="molecule type" value="Genomic_DNA"/>
</dbReference>
<dbReference type="Proteomes" id="UP000383932">
    <property type="component" value="Unassembled WGS sequence"/>
</dbReference>
<evidence type="ECO:0000259" key="9">
    <source>
        <dbReference type="Pfam" id="PF17667"/>
    </source>
</evidence>
<dbReference type="Pfam" id="PF17667">
    <property type="entry name" value="Pkinase_fungal"/>
    <property type="match status" value="1"/>
</dbReference>
<keyword evidence="4" id="KW-0677">Repeat</keyword>
<feature type="compositionally biased region" description="Basic and acidic residues" evidence="7">
    <location>
        <begin position="1508"/>
        <end position="1519"/>
    </location>
</feature>
<dbReference type="InterPro" id="IPR011990">
    <property type="entry name" value="TPR-like_helical_dom_sf"/>
</dbReference>
<feature type="region of interest" description="Disordered" evidence="7">
    <location>
        <begin position="725"/>
        <end position="750"/>
    </location>
</feature>
<dbReference type="InterPro" id="IPR040976">
    <property type="entry name" value="Pkinase_fungal"/>
</dbReference>
<evidence type="ECO:0000256" key="4">
    <source>
        <dbReference type="ARBA" id="ARBA00022737"/>
    </source>
</evidence>
<feature type="region of interest" description="Disordered" evidence="7">
    <location>
        <begin position="827"/>
        <end position="858"/>
    </location>
</feature>
<dbReference type="InterPro" id="IPR011009">
    <property type="entry name" value="Kinase-like_dom_sf"/>
</dbReference>
<dbReference type="PROSITE" id="PS50005">
    <property type="entry name" value="TPR"/>
    <property type="match status" value="2"/>
</dbReference>
<dbReference type="Pfam" id="PF13432">
    <property type="entry name" value="TPR_16"/>
    <property type="match status" value="1"/>
</dbReference>
<dbReference type="SUPFAM" id="SSF48452">
    <property type="entry name" value="TPR-like"/>
    <property type="match status" value="1"/>
</dbReference>
<dbReference type="InterPro" id="IPR019734">
    <property type="entry name" value="TPR_rpt"/>
</dbReference>
<feature type="region of interest" description="Disordered" evidence="7">
    <location>
        <begin position="551"/>
        <end position="592"/>
    </location>
</feature>
<feature type="compositionally biased region" description="Basic and acidic residues" evidence="7">
    <location>
        <begin position="827"/>
        <end position="836"/>
    </location>
</feature>
<dbReference type="PANTHER" id="PTHR10130">
    <property type="entry name" value="PEROXISOMAL TARGETING SIGNAL 1 RECEPTOR PEX5"/>
    <property type="match status" value="1"/>
</dbReference>
<comment type="caution">
    <text evidence="10">The sequence shown here is derived from an EMBL/GenBank/DDBJ whole genome shotgun (WGS) entry which is preliminary data.</text>
</comment>
<dbReference type="GO" id="GO:0005778">
    <property type="term" value="C:peroxisomal membrane"/>
    <property type="evidence" value="ECO:0007669"/>
    <property type="project" value="TreeGrafter"/>
</dbReference>
<feature type="region of interest" description="Disordered" evidence="7">
    <location>
        <begin position="770"/>
        <end position="789"/>
    </location>
</feature>
<dbReference type="InterPro" id="IPR016939">
    <property type="entry name" value="Ribosomal_mS23_fun"/>
</dbReference>
<keyword evidence="11" id="KW-1185">Reference proteome</keyword>
<dbReference type="SMART" id="SM00028">
    <property type="entry name" value="TPR"/>
    <property type="match status" value="3"/>
</dbReference>
<evidence type="ECO:0000256" key="5">
    <source>
        <dbReference type="ARBA" id="ARBA00022803"/>
    </source>
</evidence>
<feature type="repeat" description="TPR" evidence="6">
    <location>
        <begin position="1309"/>
        <end position="1342"/>
    </location>
</feature>
<organism evidence="10 11">
    <name type="scientific">Ceratobasidium theobromae</name>
    <dbReference type="NCBI Taxonomy" id="1582974"/>
    <lineage>
        <taxon>Eukaryota</taxon>
        <taxon>Fungi</taxon>
        <taxon>Dikarya</taxon>
        <taxon>Basidiomycota</taxon>
        <taxon>Agaricomycotina</taxon>
        <taxon>Agaricomycetes</taxon>
        <taxon>Cantharellales</taxon>
        <taxon>Ceratobasidiaceae</taxon>
        <taxon>Ceratobasidium</taxon>
    </lineage>
</organism>
<dbReference type="GO" id="GO:0005829">
    <property type="term" value="C:cytosol"/>
    <property type="evidence" value="ECO:0007669"/>
    <property type="project" value="TreeGrafter"/>
</dbReference>
<dbReference type="GO" id="GO:0003735">
    <property type="term" value="F:structural constituent of ribosome"/>
    <property type="evidence" value="ECO:0007669"/>
    <property type="project" value="InterPro"/>
</dbReference>
<dbReference type="SUPFAM" id="SSF56112">
    <property type="entry name" value="Protein kinase-like (PK-like)"/>
    <property type="match status" value="1"/>
</dbReference>
<proteinExistence type="inferred from homology"/>
<dbReference type="PANTHER" id="PTHR10130:SF9">
    <property type="entry name" value="PEROXISOMAL TARGETING SIGNAL RECEPTOR"/>
    <property type="match status" value="1"/>
</dbReference>
<evidence type="ECO:0000256" key="8">
    <source>
        <dbReference type="SAM" id="Phobius"/>
    </source>
</evidence>
<feature type="compositionally biased region" description="Basic and acidic residues" evidence="7">
    <location>
        <begin position="246"/>
        <end position="259"/>
    </location>
</feature>
<evidence type="ECO:0000313" key="11">
    <source>
        <dbReference type="Proteomes" id="UP000383932"/>
    </source>
</evidence>
<keyword evidence="3" id="KW-0963">Cytoplasm</keyword>
<feature type="region of interest" description="Disordered" evidence="7">
    <location>
        <begin position="135"/>
        <end position="182"/>
    </location>
</feature>
<dbReference type="Gene3D" id="1.25.40.10">
    <property type="entry name" value="Tetratricopeptide repeat domain"/>
    <property type="match status" value="1"/>
</dbReference>
<feature type="region of interest" description="Disordered" evidence="7">
    <location>
        <begin position="292"/>
        <end position="426"/>
    </location>
</feature>
<dbReference type="InterPro" id="IPR024111">
    <property type="entry name" value="PEX5/PEX5L"/>
</dbReference>
<reference evidence="10 11" key="1">
    <citation type="journal article" date="2019" name="Fungal Biol. Biotechnol.">
        <title>Draft genome sequence of fastidious pathogen Ceratobasidium theobromae, which causes vascular-streak dieback in Theobroma cacao.</title>
        <authorList>
            <person name="Ali S.S."/>
            <person name="Asman A."/>
            <person name="Shao J."/>
            <person name="Firmansyah A.P."/>
            <person name="Susilo A.W."/>
            <person name="Rosmana A."/>
            <person name="McMahon P."/>
            <person name="Junaid M."/>
            <person name="Guest D."/>
            <person name="Kheng T.Y."/>
            <person name="Meinhardt L.W."/>
            <person name="Bailey B.A."/>
        </authorList>
    </citation>
    <scope>NUCLEOTIDE SEQUENCE [LARGE SCALE GENOMIC DNA]</scope>
    <source>
        <strain evidence="10 11">CT2</strain>
    </source>
</reference>
<feature type="compositionally biased region" description="Low complexity" evidence="7">
    <location>
        <begin position="353"/>
        <end position="369"/>
    </location>
</feature>
<evidence type="ECO:0000313" key="10">
    <source>
        <dbReference type="EMBL" id="KAB5594525.1"/>
    </source>
</evidence>
<feature type="compositionally biased region" description="Polar residues" evidence="7">
    <location>
        <begin position="405"/>
        <end position="416"/>
    </location>
</feature>
<keyword evidence="8" id="KW-1133">Transmembrane helix</keyword>
<feature type="compositionally biased region" description="Basic and acidic residues" evidence="7">
    <location>
        <begin position="308"/>
        <end position="332"/>
    </location>
</feature>
<keyword evidence="5 6" id="KW-0802">TPR repeat</keyword>